<dbReference type="PROSITE" id="PS51257">
    <property type="entry name" value="PROKAR_LIPOPROTEIN"/>
    <property type="match status" value="1"/>
</dbReference>
<evidence type="ECO:0000259" key="2">
    <source>
        <dbReference type="Pfam" id="PF12010"/>
    </source>
</evidence>
<reference evidence="3 4" key="1">
    <citation type="submission" date="2016-12" db="EMBL/GenBank/DDBJ databases">
        <title>The whole genome sequencing and assembly of Lactobacillus alimentarius DSM 20249T strain.</title>
        <authorList>
            <person name="Lee Y.-J."/>
            <person name="Yi H."/>
            <person name="Bahn Y.-S."/>
            <person name="Kim J.F."/>
            <person name="Lee D.-W."/>
        </authorList>
    </citation>
    <scope>NUCLEOTIDE SEQUENCE [LARGE SCALE GENOMIC DNA]</scope>
    <source>
        <strain evidence="3 4">DSM 20249</strain>
    </source>
</reference>
<keyword evidence="4" id="KW-1185">Reference proteome</keyword>
<proteinExistence type="predicted"/>
<dbReference type="Proteomes" id="UP000234653">
    <property type="component" value="Chromosome"/>
</dbReference>
<dbReference type="PANTHER" id="PTHR43649">
    <property type="entry name" value="ARABINOSE-BINDING PROTEIN-RELATED"/>
    <property type="match status" value="1"/>
</dbReference>
<gene>
    <name evidence="3" type="ORF">LA20249_05325</name>
</gene>
<feature type="domain" description="DUF3502" evidence="2">
    <location>
        <begin position="413"/>
        <end position="481"/>
    </location>
</feature>
<dbReference type="OrthoDB" id="7936627at2"/>
<dbReference type="Pfam" id="PF12010">
    <property type="entry name" value="DUF3502"/>
    <property type="match status" value="1"/>
</dbReference>
<feature type="chain" id="PRO_5038881034" evidence="1">
    <location>
        <begin position="24"/>
        <end position="486"/>
    </location>
</feature>
<organism evidence="3 4">
    <name type="scientific">Companilactobacillus alimentarius DSM 20249</name>
    <dbReference type="NCBI Taxonomy" id="1423720"/>
    <lineage>
        <taxon>Bacteria</taxon>
        <taxon>Bacillati</taxon>
        <taxon>Bacillota</taxon>
        <taxon>Bacilli</taxon>
        <taxon>Lactobacillales</taxon>
        <taxon>Lactobacillaceae</taxon>
        <taxon>Companilactobacillus</taxon>
    </lineage>
</organism>
<keyword evidence="1" id="KW-0732">Signal</keyword>
<dbReference type="EMBL" id="CP018867">
    <property type="protein sequence ID" value="AUI71635.1"/>
    <property type="molecule type" value="Genomic_DNA"/>
</dbReference>
<name>A0A2K9HL17_9LACO</name>
<sequence length="486" mass="54721">MKKWVKRSMGAALLAMTAVGLTACGSSKSASDSDVPTLLMYQIGDKPKNYDTLISKTNKILEKKTKAKIKIQYIGWGDYTQKMSVIVSSGEKYDIAKADNYAVNAQKGAYTDLTKMLPKYAPSAYKDLNSAYIKGNKVDGKLYTMPINGNVYAQQVVSFNKKYLDKYNIDVSKINSYKDLEDVFAKFHSENKKVLTFSTGPTFRIGSNLDFVIDQDYPFAVDAVNKGKKIINPYNNTQYKETLRTMHDYYKKGYIQKDAATDNTDRPLSGDTWFARQETQGPFDYGDHQLSQTAGQEIVSRPMSPAVKTTAQAGMYNYVVSNNSKNKVKAVKVLGVINNDPELLNGLVYGEKGKAWKYVDNKKRVKLLKGYKEKYHSAPWQTGDNNKITPTTDVTSTMIQERKDNISKSIDSPILGFQFNTKNVKTEMTNISNVMNKYLAGLQTGTSDPDTTIPKMNKELKKAGYDKVQKEMQKQYDEFQKNGNNK</sequence>
<dbReference type="KEGG" id="lali:LA20249_05325"/>
<feature type="signal peptide" evidence="1">
    <location>
        <begin position="1"/>
        <end position="23"/>
    </location>
</feature>
<dbReference type="Gene3D" id="3.40.190.10">
    <property type="entry name" value="Periplasmic binding protein-like II"/>
    <property type="match status" value="1"/>
</dbReference>
<evidence type="ECO:0000313" key="3">
    <source>
        <dbReference type="EMBL" id="AUI71635.1"/>
    </source>
</evidence>
<dbReference type="SUPFAM" id="SSF53850">
    <property type="entry name" value="Periplasmic binding protein-like II"/>
    <property type="match status" value="1"/>
</dbReference>
<dbReference type="PANTHER" id="PTHR43649:SF17">
    <property type="entry name" value="ABC TRANSPORTER SOLUTE BINDING PROTEIN-SUGAR TRANSPORT"/>
    <property type="match status" value="1"/>
</dbReference>
<dbReference type="RefSeq" id="WP_057736754.1">
    <property type="nucleotide sequence ID" value="NZ_AZDQ01000003.1"/>
</dbReference>
<evidence type="ECO:0000313" key="4">
    <source>
        <dbReference type="Proteomes" id="UP000234653"/>
    </source>
</evidence>
<dbReference type="InterPro" id="IPR050490">
    <property type="entry name" value="Bact_solute-bd_prot1"/>
</dbReference>
<accession>A0A2K9HL17</accession>
<protein>
    <submittedName>
        <fullName evidence="3">Sugar ABC transporter substrate-binding protein</fullName>
    </submittedName>
</protein>
<dbReference type="InterPro" id="IPR022627">
    <property type="entry name" value="DUF3502"/>
</dbReference>
<dbReference type="AlphaFoldDB" id="A0A2K9HL17"/>
<evidence type="ECO:0000256" key="1">
    <source>
        <dbReference type="SAM" id="SignalP"/>
    </source>
</evidence>
<dbReference type="STRING" id="1423720.FC67_GL000924"/>